<dbReference type="Proteomes" id="UP000768646">
    <property type="component" value="Unassembled WGS sequence"/>
</dbReference>
<evidence type="ECO:0000313" key="1">
    <source>
        <dbReference type="EMBL" id="KAG4305285.1"/>
    </source>
</evidence>
<gene>
    <name evidence="1" type="ORF">PORY_001455</name>
</gene>
<proteinExistence type="predicted"/>
<accession>A0ACB7CCR4</accession>
<dbReference type="EMBL" id="JABTEG010000004">
    <property type="protein sequence ID" value="KAG4305285.1"/>
    <property type="molecule type" value="Genomic_DNA"/>
</dbReference>
<name>A0ACB7CCR4_9ASCO</name>
<evidence type="ECO:0000313" key="2">
    <source>
        <dbReference type="Proteomes" id="UP000768646"/>
    </source>
</evidence>
<sequence>MLTWWTNKKATSEDIPAGTEDLASGLEICDMIRSKSLQAKDVMRSFKRRISHRNPNVQILLIDLSVKNGGDHFLLEISSREFMDYLVSLLKANDISDQNLTAKRDVYEKILELIQSWAILFEKKPNLSYVCSVYQDLQSQGYNFPPKEELSSTFIDSFSPPEWSDSNTCMLCRVKFTFKNRKHHCRNCGGAFCQSCSSKSCPLLYMGITEPTRVCDNCYSKKTQAPTLSTYTSSNNKSKTEHSKNTNINDNKNLEYNTKLSLNENNLQKSKLYQEKLNLENHRNEYLDDSKELNEAISLSLKDMDLSKSEKTNIQTRTVVPNIQSNFEHELTSSEIDSINVFSMLITKLRTAPLGSILRDHQIQELHESVMKLKPKLIRSLGDTITKYEKLIDIHSKLSTVMKYYDKLLEDRLSTAYSSHTFSSVCKTEIPQTNKQIHPSSLAIPSTLQPSPSEYHSYYKNTQLQRDKPFYTSSMSQELLSSDTFAHHRKPSSHENQKKFFSEENISTISNTMQDLSFNTFMQNTVEKPSFSTQETNSHINIQNKHNLIYNNFNQSFHEQVFPQDKNDYSKQTSLIDL</sequence>
<keyword evidence="2" id="KW-1185">Reference proteome</keyword>
<comment type="caution">
    <text evidence="1">The sequence shown here is derived from an EMBL/GenBank/DDBJ whole genome shotgun (WGS) entry which is preliminary data.</text>
</comment>
<organism evidence="1 2">
    <name type="scientific">Pneumocystis oryctolagi</name>
    <dbReference type="NCBI Taxonomy" id="42067"/>
    <lineage>
        <taxon>Eukaryota</taxon>
        <taxon>Fungi</taxon>
        <taxon>Dikarya</taxon>
        <taxon>Ascomycota</taxon>
        <taxon>Taphrinomycotina</taxon>
        <taxon>Pneumocystomycetes</taxon>
        <taxon>Pneumocystaceae</taxon>
        <taxon>Pneumocystis</taxon>
    </lineage>
</organism>
<reference evidence="1 2" key="1">
    <citation type="journal article" date="2021" name="Commun. Biol.">
        <title>Genomic insights into the host specific adaptation of the Pneumocystis genus.</title>
        <authorList>
            <person name="Cisse O.H."/>
            <person name="Ma L."/>
            <person name="Dekker J.P."/>
            <person name="Khil P.P."/>
            <person name="Youn J.-H."/>
            <person name="Brenchley J.M."/>
            <person name="Blair R."/>
            <person name="Pahar B."/>
            <person name="Chabe M."/>
            <person name="Van Rompay K.K.A."/>
            <person name="Keesler R."/>
            <person name="Sukura A."/>
            <person name="Hirsch V."/>
            <person name="Kutty G."/>
            <person name="Liu Y."/>
            <person name="Peng L."/>
            <person name="Chen J."/>
            <person name="Song J."/>
            <person name="Weissenbacher-Lang C."/>
            <person name="Xu J."/>
            <person name="Upham N.S."/>
            <person name="Stajich J.E."/>
            <person name="Cuomo C.A."/>
            <person name="Cushion M.T."/>
            <person name="Kovacs J.A."/>
        </authorList>
    </citation>
    <scope>NUCLEOTIDE SEQUENCE [LARGE SCALE GENOMIC DNA]</scope>
    <source>
        <strain evidence="1 2">RABM</strain>
    </source>
</reference>
<protein>
    <submittedName>
        <fullName evidence="1">Uncharacterized protein</fullName>
    </submittedName>
</protein>